<dbReference type="AlphaFoldDB" id="A0A553HWA8"/>
<feature type="transmembrane region" description="Helical" evidence="9">
    <location>
        <begin position="457"/>
        <end position="477"/>
    </location>
</feature>
<feature type="transmembrane region" description="Helical" evidence="9">
    <location>
        <begin position="200"/>
        <end position="223"/>
    </location>
</feature>
<evidence type="ECO:0000256" key="8">
    <source>
        <dbReference type="SAM" id="MobiDB-lite"/>
    </source>
</evidence>
<dbReference type="SUPFAM" id="SSF103473">
    <property type="entry name" value="MFS general substrate transporter"/>
    <property type="match status" value="1"/>
</dbReference>
<comment type="similarity">
    <text evidence="2 7">Belongs to the major facilitator superfamily. Sugar transporter (TC 2.A.1.1) family.</text>
</comment>
<dbReference type="GO" id="GO:0016020">
    <property type="term" value="C:membrane"/>
    <property type="evidence" value="ECO:0007669"/>
    <property type="project" value="UniProtKB-SubCell"/>
</dbReference>
<dbReference type="InterPro" id="IPR050360">
    <property type="entry name" value="MFS_Sugar_Transporters"/>
</dbReference>
<feature type="transmembrane region" description="Helical" evidence="9">
    <location>
        <begin position="119"/>
        <end position="139"/>
    </location>
</feature>
<evidence type="ECO:0000313" key="12">
    <source>
        <dbReference type="Proteomes" id="UP000319160"/>
    </source>
</evidence>
<name>A0A553HWA8_9PEZI</name>
<feature type="transmembrane region" description="Helical" evidence="9">
    <location>
        <begin position="292"/>
        <end position="316"/>
    </location>
</feature>
<feature type="transmembrane region" description="Helical" evidence="9">
    <location>
        <begin position="176"/>
        <end position="194"/>
    </location>
</feature>
<feature type="transmembrane region" description="Helical" evidence="9">
    <location>
        <begin position="361"/>
        <end position="380"/>
    </location>
</feature>
<proteinExistence type="inferred from homology"/>
<keyword evidence="4 9" id="KW-0812">Transmembrane</keyword>
<dbReference type="InterPro" id="IPR036259">
    <property type="entry name" value="MFS_trans_sf"/>
</dbReference>
<dbReference type="NCBIfam" id="TIGR00879">
    <property type="entry name" value="SP"/>
    <property type="match status" value="1"/>
</dbReference>
<keyword evidence="6 9" id="KW-0472">Membrane</keyword>
<accession>A0A553HWA8</accession>
<dbReference type="EMBL" id="VFLP01000038">
    <property type="protein sequence ID" value="TRX92217.1"/>
    <property type="molecule type" value="Genomic_DNA"/>
</dbReference>
<dbReference type="GO" id="GO:0005351">
    <property type="term" value="F:carbohydrate:proton symporter activity"/>
    <property type="evidence" value="ECO:0007669"/>
    <property type="project" value="TreeGrafter"/>
</dbReference>
<organism evidence="11 12">
    <name type="scientific">Xylaria flabelliformis</name>
    <dbReference type="NCBI Taxonomy" id="2512241"/>
    <lineage>
        <taxon>Eukaryota</taxon>
        <taxon>Fungi</taxon>
        <taxon>Dikarya</taxon>
        <taxon>Ascomycota</taxon>
        <taxon>Pezizomycotina</taxon>
        <taxon>Sordariomycetes</taxon>
        <taxon>Xylariomycetidae</taxon>
        <taxon>Xylariales</taxon>
        <taxon>Xylariaceae</taxon>
        <taxon>Xylaria</taxon>
    </lineage>
</organism>
<dbReference type="InterPro" id="IPR020846">
    <property type="entry name" value="MFS_dom"/>
</dbReference>
<feature type="region of interest" description="Disordered" evidence="8">
    <location>
        <begin position="502"/>
        <end position="521"/>
    </location>
</feature>
<evidence type="ECO:0000256" key="3">
    <source>
        <dbReference type="ARBA" id="ARBA00022448"/>
    </source>
</evidence>
<evidence type="ECO:0000256" key="5">
    <source>
        <dbReference type="ARBA" id="ARBA00022989"/>
    </source>
</evidence>
<keyword evidence="12" id="KW-1185">Reference proteome</keyword>
<evidence type="ECO:0000259" key="10">
    <source>
        <dbReference type="PROSITE" id="PS50850"/>
    </source>
</evidence>
<dbReference type="InterPro" id="IPR003663">
    <property type="entry name" value="Sugar/inositol_transpt"/>
</dbReference>
<sequence length="521" mass="57202">MTPRVSLKTVKEELKIARYPTSLSITCLIIQDSNSLQARVHWAKMTYRISWFKPGFQTHFGYDQGVFGGLISNPSFLDVVGHPSSAFLGFIVSSYNLGCFSGCGLNFMIGSRWGRKHALWLALFLVITGAVLQCSAYSVPQLITGRIVAGLDADGLNSQAELCKPHVRGRLVTTEVSFACLGVAFAYFFAYGINFAGGEIAWRLPIAIQIIPAIIISIVLFGLPETPRWLMEQGRIDEAVAVMCHVYGVDSDDDKIQEEKAAIIHALEIENADPFRWTNVFKKDRLHTGRRVILAILALSSNQLAGINVIVVYIAAVLETNVGLSRDQALIGGGGINFAFVIGSLVPALGIDRIGRRKPMVIGAIGMALSLLAISVLLSYKGTDKEKATADAAIGFFVLYQLFFGASLNGVPWCYGAEILPLKARVKGISLAVLANWVWVFIIVEVTPILIDRLQWRMYLIFMTTNILMALMIYFLFPETSRLSLEEIDMIFVADDDPLSLPQGVSEKSSQSKPGDERVPV</sequence>
<evidence type="ECO:0000256" key="6">
    <source>
        <dbReference type="ARBA" id="ARBA00023136"/>
    </source>
</evidence>
<dbReference type="Gene3D" id="1.20.1250.20">
    <property type="entry name" value="MFS general substrate transporter like domains"/>
    <property type="match status" value="1"/>
</dbReference>
<protein>
    <recommendedName>
        <fullName evidence="10">Major facilitator superfamily (MFS) profile domain-containing protein</fullName>
    </recommendedName>
</protein>
<dbReference type="InterPro" id="IPR005828">
    <property type="entry name" value="MFS_sugar_transport-like"/>
</dbReference>
<comment type="subcellular location">
    <subcellularLocation>
        <location evidence="1">Membrane</location>
        <topology evidence="1">Multi-pass membrane protein</topology>
    </subcellularLocation>
</comment>
<keyword evidence="5 9" id="KW-1133">Transmembrane helix</keyword>
<dbReference type="PANTHER" id="PTHR48022">
    <property type="entry name" value="PLASTIDIC GLUCOSE TRANSPORTER 4"/>
    <property type="match status" value="1"/>
</dbReference>
<dbReference type="PRINTS" id="PR00171">
    <property type="entry name" value="SUGRTRNSPORT"/>
</dbReference>
<comment type="caution">
    <text evidence="11">The sequence shown here is derived from an EMBL/GenBank/DDBJ whole genome shotgun (WGS) entry which is preliminary data.</text>
</comment>
<feature type="domain" description="Major facilitator superfamily (MFS) profile" evidence="10">
    <location>
        <begin position="49"/>
        <end position="481"/>
    </location>
</feature>
<evidence type="ECO:0000256" key="1">
    <source>
        <dbReference type="ARBA" id="ARBA00004141"/>
    </source>
</evidence>
<evidence type="ECO:0000313" key="11">
    <source>
        <dbReference type="EMBL" id="TRX92217.1"/>
    </source>
</evidence>
<dbReference type="Pfam" id="PF00083">
    <property type="entry name" value="Sugar_tr"/>
    <property type="match status" value="1"/>
</dbReference>
<evidence type="ECO:0000256" key="4">
    <source>
        <dbReference type="ARBA" id="ARBA00022692"/>
    </source>
</evidence>
<feature type="transmembrane region" description="Helical" evidence="9">
    <location>
        <begin position="86"/>
        <end position="107"/>
    </location>
</feature>
<feature type="transmembrane region" description="Helical" evidence="9">
    <location>
        <begin position="392"/>
        <end position="416"/>
    </location>
</feature>
<gene>
    <name evidence="11" type="ORF">FHL15_006832</name>
</gene>
<evidence type="ECO:0000256" key="2">
    <source>
        <dbReference type="ARBA" id="ARBA00010992"/>
    </source>
</evidence>
<dbReference type="PROSITE" id="PS50850">
    <property type="entry name" value="MFS"/>
    <property type="match status" value="1"/>
</dbReference>
<evidence type="ECO:0000256" key="9">
    <source>
        <dbReference type="SAM" id="Phobius"/>
    </source>
</evidence>
<dbReference type="OrthoDB" id="6612291at2759"/>
<feature type="transmembrane region" description="Helical" evidence="9">
    <location>
        <begin position="428"/>
        <end position="451"/>
    </location>
</feature>
<dbReference type="Proteomes" id="UP000319160">
    <property type="component" value="Unassembled WGS sequence"/>
</dbReference>
<evidence type="ECO:0000256" key="7">
    <source>
        <dbReference type="RuleBase" id="RU003346"/>
    </source>
</evidence>
<feature type="transmembrane region" description="Helical" evidence="9">
    <location>
        <begin position="328"/>
        <end position="349"/>
    </location>
</feature>
<keyword evidence="3 7" id="KW-0813">Transport</keyword>
<dbReference type="PANTHER" id="PTHR48022:SF72">
    <property type="entry name" value="MAJOR FACILITATOR SUPERFAMILY (MFS) PROFILE DOMAIN-CONTAINING PROTEIN-RELATED"/>
    <property type="match status" value="1"/>
</dbReference>
<reference evidence="12" key="1">
    <citation type="submission" date="2019-06" db="EMBL/GenBank/DDBJ databases">
        <title>Draft genome sequence of the griseofulvin-producing fungus Xylaria cubensis strain G536.</title>
        <authorList>
            <person name="Mead M.E."/>
            <person name="Raja H.A."/>
            <person name="Steenwyk J.L."/>
            <person name="Knowles S.L."/>
            <person name="Oberlies N.H."/>
            <person name="Rokas A."/>
        </authorList>
    </citation>
    <scope>NUCLEOTIDE SEQUENCE [LARGE SCALE GENOMIC DNA]</scope>
    <source>
        <strain evidence="12">G536</strain>
    </source>
</reference>